<sequence>MTLRGYTDYYHYSNYTSDDDDEIEEFKRKTEANRKAREKARQEFERDLEKSTESDARQPARKASDAVLNEFDEARQRAWTRDQQTLEYIDEILRNAERTPFYVPSTQLNVRRGSYNRYSDVRNGDKSDKSTTDELLSKSQERLEGILDYELPSADNFRNMRHSLREINDKMSKHRFLLDRHNSADLDEHDKSKVSERINEKYKELEERMPCLTMSDRAREKEKRTTRFDPTFIPGYSTGLSIINSEQNAELRGRIKSLLLRTKRSG</sequence>
<feature type="region of interest" description="Disordered" evidence="1">
    <location>
        <begin position="1"/>
        <end position="65"/>
    </location>
</feature>
<evidence type="ECO:0000313" key="3">
    <source>
        <dbReference type="Proteomes" id="UP000471633"/>
    </source>
</evidence>
<reference evidence="2" key="1">
    <citation type="journal article" date="2012" name="Nat. Genet.">
        <title>Whole-genome sequence of Schistosoma haematobium.</title>
        <authorList>
            <person name="Young N.D."/>
            <person name="Jex A.R."/>
            <person name="Li B."/>
            <person name="Liu S."/>
            <person name="Yang L."/>
            <person name="Xiong Z."/>
            <person name="Li Y."/>
            <person name="Cantacessi C."/>
            <person name="Hall R.S."/>
            <person name="Xu X."/>
            <person name="Chen F."/>
            <person name="Wu X."/>
            <person name="Zerlotini A."/>
            <person name="Oliveira G."/>
            <person name="Hofmann A."/>
            <person name="Zhang G."/>
            <person name="Fang X."/>
            <person name="Kang Y."/>
            <person name="Campbell B.E."/>
            <person name="Loukas A."/>
            <person name="Ranganathan S."/>
            <person name="Rollinson D."/>
            <person name="Rinaldi G."/>
            <person name="Brindley P.J."/>
            <person name="Yang H."/>
            <person name="Wang J."/>
            <person name="Wang J."/>
            <person name="Gasser R.B."/>
        </authorList>
    </citation>
    <scope>NUCLEOTIDE SEQUENCE</scope>
</reference>
<feature type="compositionally biased region" description="Basic and acidic residues" evidence="1">
    <location>
        <begin position="119"/>
        <end position="134"/>
    </location>
</feature>
<keyword evidence="3" id="KW-1185">Reference proteome</keyword>
<name>A0A922IQI9_SCHHA</name>
<gene>
    <name evidence="2" type="ORF">MS3_00006314</name>
</gene>
<reference evidence="2" key="3">
    <citation type="submission" date="2021-06" db="EMBL/GenBank/DDBJ databases">
        <title>Chromosome-level genome assembly for S. haematobium.</title>
        <authorList>
            <person name="Stroehlein A.J."/>
        </authorList>
    </citation>
    <scope>NUCLEOTIDE SEQUENCE</scope>
</reference>
<accession>A0A922IQI9</accession>
<comment type="caution">
    <text evidence="2">The sequence shown here is derived from an EMBL/GenBank/DDBJ whole genome shotgun (WGS) entry which is preliminary data.</text>
</comment>
<proteinExistence type="predicted"/>
<evidence type="ECO:0000256" key="1">
    <source>
        <dbReference type="SAM" id="MobiDB-lite"/>
    </source>
</evidence>
<reference evidence="2" key="4">
    <citation type="journal article" date="2022" name="PLoS Pathog.">
        <title>Chromosome-level genome of Schistosoma haematobium underpins genome-wide explorations of molecular variation.</title>
        <authorList>
            <person name="Stroehlein A.J."/>
            <person name="Korhonen P.K."/>
            <person name="Lee V.V."/>
            <person name="Ralph S.A."/>
            <person name="Mentink-Kane M."/>
            <person name="You H."/>
            <person name="McManus D.P."/>
            <person name="Tchuente L.T."/>
            <person name="Stothard J.R."/>
            <person name="Kaur P."/>
            <person name="Dudchenko O."/>
            <person name="Aiden E.L."/>
            <person name="Yang B."/>
            <person name="Yang H."/>
            <person name="Emery A.M."/>
            <person name="Webster B.L."/>
            <person name="Brindley P.J."/>
            <person name="Rollinson D."/>
            <person name="Chang B.C.H."/>
            <person name="Gasser R.B."/>
            <person name="Young N.D."/>
        </authorList>
    </citation>
    <scope>NUCLEOTIDE SEQUENCE</scope>
</reference>
<protein>
    <submittedName>
        <fullName evidence="2">Uncharacterized protein</fullName>
    </submittedName>
</protein>
<reference evidence="2" key="2">
    <citation type="journal article" date="2019" name="Gigascience">
        <title>High-quality Schistosoma haematobium genome achieved by single-molecule and long-range sequencing.</title>
        <authorList>
            <person name="Stroehlein A.J."/>
            <person name="Korhonen P.K."/>
            <person name="Chong T.M."/>
            <person name="Lim Y.L."/>
            <person name="Chan K.G."/>
            <person name="Webster B."/>
            <person name="Rollinson D."/>
            <person name="Brindley P.J."/>
            <person name="Gasser R.B."/>
            <person name="Young N.D."/>
        </authorList>
    </citation>
    <scope>NUCLEOTIDE SEQUENCE</scope>
</reference>
<dbReference type="EMBL" id="AMPZ03000004">
    <property type="protein sequence ID" value="KAH9584866.1"/>
    <property type="molecule type" value="Genomic_DNA"/>
</dbReference>
<dbReference type="RefSeq" id="XP_051067616.1">
    <property type="nucleotide sequence ID" value="XM_051214443.1"/>
</dbReference>
<evidence type="ECO:0000313" key="2">
    <source>
        <dbReference type="EMBL" id="KAH9584866.1"/>
    </source>
</evidence>
<feature type="region of interest" description="Disordered" evidence="1">
    <location>
        <begin position="114"/>
        <end position="134"/>
    </location>
</feature>
<dbReference type="GeneID" id="24589056"/>
<organism evidence="2 3">
    <name type="scientific">Schistosoma haematobium</name>
    <name type="common">Blood fluke</name>
    <dbReference type="NCBI Taxonomy" id="6185"/>
    <lineage>
        <taxon>Eukaryota</taxon>
        <taxon>Metazoa</taxon>
        <taxon>Spiralia</taxon>
        <taxon>Lophotrochozoa</taxon>
        <taxon>Platyhelminthes</taxon>
        <taxon>Trematoda</taxon>
        <taxon>Digenea</taxon>
        <taxon>Strigeidida</taxon>
        <taxon>Schistosomatoidea</taxon>
        <taxon>Schistosomatidae</taxon>
        <taxon>Schistosoma</taxon>
    </lineage>
</organism>
<feature type="compositionally biased region" description="Basic and acidic residues" evidence="1">
    <location>
        <begin position="25"/>
        <end position="64"/>
    </location>
</feature>
<dbReference type="AlphaFoldDB" id="A0A922IQI9"/>
<dbReference type="Proteomes" id="UP000471633">
    <property type="component" value="Unassembled WGS sequence"/>
</dbReference>
<dbReference type="CTD" id="24589056"/>